<accession>G9YWQ5</accession>
<dbReference type="RefSeq" id="WP_007495214.1">
    <property type="nucleotide sequence ID" value="NZ_JH417846.1"/>
</dbReference>
<dbReference type="GeneID" id="63974876"/>
<sequence length="178" mass="20556">MWNFKYKNQYLNYVSDLMQDTAVQSMRLLPQHRAGVSCYHHSVLVSYASWRVCDWLGLDARAAARGGLLHDFYLYNWRDAASHPGIRHGSQHPEVALRNARARFSLTWREEDIILSHMFPYTPTKVYRCLESAVVSTMDKLCAAAELVGLVPLLTRFRRETPFWLDADWAPTPLRKAG</sequence>
<proteinExistence type="predicted"/>
<dbReference type="PATRIC" id="fig|411475.3.peg.3435"/>
<dbReference type="InterPro" id="IPR003607">
    <property type="entry name" value="HD/PDEase_dom"/>
</dbReference>
<protein>
    <submittedName>
        <fullName evidence="1">HD domain protein</fullName>
    </submittedName>
</protein>
<organism evidence="1 2">
    <name type="scientific">Flavonifractor plautii ATCC 29863</name>
    <dbReference type="NCBI Taxonomy" id="411475"/>
    <lineage>
        <taxon>Bacteria</taxon>
        <taxon>Bacillati</taxon>
        <taxon>Bacillota</taxon>
        <taxon>Clostridia</taxon>
        <taxon>Eubacteriales</taxon>
        <taxon>Oscillospiraceae</taxon>
        <taxon>Flavonifractor</taxon>
    </lineage>
</organism>
<dbReference type="SUPFAM" id="SSF109604">
    <property type="entry name" value="HD-domain/PDEase-like"/>
    <property type="match status" value="1"/>
</dbReference>
<gene>
    <name evidence="1" type="ORF">HMPREF0372_03971</name>
</gene>
<evidence type="ECO:0000313" key="2">
    <source>
        <dbReference type="Proteomes" id="UP000004459"/>
    </source>
</evidence>
<evidence type="ECO:0000313" key="1">
    <source>
        <dbReference type="EMBL" id="EHM38456.1"/>
    </source>
</evidence>
<dbReference type="CDD" id="cd00077">
    <property type="entry name" value="HDc"/>
    <property type="match status" value="1"/>
</dbReference>
<dbReference type="AlphaFoldDB" id="G9YWQ5"/>
<dbReference type="STRING" id="292800.A4U99_02890"/>
<dbReference type="EMBL" id="AGCK01000323">
    <property type="protein sequence ID" value="EHM38456.1"/>
    <property type="molecule type" value="Genomic_DNA"/>
</dbReference>
<comment type="caution">
    <text evidence="1">The sequence shown here is derived from an EMBL/GenBank/DDBJ whole genome shotgun (WGS) entry which is preliminary data.</text>
</comment>
<dbReference type="HOGENOM" id="CLU_104072_1_0_9"/>
<dbReference type="Proteomes" id="UP000004459">
    <property type="component" value="Unassembled WGS sequence"/>
</dbReference>
<name>G9YWQ5_FLAPL</name>
<reference evidence="1 2" key="1">
    <citation type="submission" date="2011-08" db="EMBL/GenBank/DDBJ databases">
        <authorList>
            <person name="Weinstock G."/>
            <person name="Sodergren E."/>
            <person name="Clifton S."/>
            <person name="Fulton L."/>
            <person name="Fulton B."/>
            <person name="Courtney L."/>
            <person name="Fronick C."/>
            <person name="Harrison M."/>
            <person name="Strong C."/>
            <person name="Farmer C."/>
            <person name="Delahaunty K."/>
            <person name="Markovic C."/>
            <person name="Hall O."/>
            <person name="Minx P."/>
            <person name="Tomlinson C."/>
            <person name="Mitreva M."/>
            <person name="Hou S."/>
            <person name="Chen J."/>
            <person name="Wollam A."/>
            <person name="Pepin K.H."/>
            <person name="Johnson M."/>
            <person name="Bhonagiri V."/>
            <person name="Zhang X."/>
            <person name="Suruliraj S."/>
            <person name="Warren W."/>
            <person name="Chinwalla A."/>
            <person name="Mardis E.R."/>
            <person name="Wilson R.K."/>
        </authorList>
    </citation>
    <scope>NUCLEOTIDE SEQUENCE [LARGE SCALE GENOMIC DNA]</scope>
    <source>
        <strain evidence="1 2">ATCC 29863</strain>
    </source>
</reference>